<dbReference type="RefSeq" id="XP_034069021.1">
    <property type="nucleotide sequence ID" value="XM_034213130.1"/>
</dbReference>
<dbReference type="InterPro" id="IPR003961">
    <property type="entry name" value="FN3_dom"/>
</dbReference>
<feature type="compositionally biased region" description="Acidic residues" evidence="1">
    <location>
        <begin position="589"/>
        <end position="601"/>
    </location>
</feature>
<dbReference type="SMART" id="SM00060">
    <property type="entry name" value="FN3"/>
    <property type="match status" value="3"/>
</dbReference>
<dbReference type="Pfam" id="PF00041">
    <property type="entry name" value="fn3"/>
    <property type="match status" value="1"/>
</dbReference>
<dbReference type="KEGG" id="gacu:117544246"/>
<feature type="chain" id="PRO_5028066262" evidence="3">
    <location>
        <begin position="28"/>
        <end position="661"/>
    </location>
</feature>
<dbReference type="InterPro" id="IPR053073">
    <property type="entry name" value="IL11/IL27_subunit_beta"/>
</dbReference>
<dbReference type="Proteomes" id="UP000515161">
    <property type="component" value="Unplaced"/>
</dbReference>
<feature type="domain" description="Fibronectin type-III" evidence="4">
    <location>
        <begin position="404"/>
        <end position="500"/>
    </location>
</feature>
<dbReference type="CDD" id="cd00063">
    <property type="entry name" value="FN3"/>
    <property type="match status" value="2"/>
</dbReference>
<feature type="transmembrane region" description="Helical" evidence="2">
    <location>
        <begin position="504"/>
        <end position="525"/>
    </location>
</feature>
<organism evidence="5 6">
    <name type="scientific">Gymnodraco acuticeps</name>
    <name type="common">Antarctic dragonfish</name>
    <dbReference type="NCBI Taxonomy" id="8218"/>
    <lineage>
        <taxon>Eukaryota</taxon>
        <taxon>Metazoa</taxon>
        <taxon>Chordata</taxon>
        <taxon>Craniata</taxon>
        <taxon>Vertebrata</taxon>
        <taxon>Euteleostomi</taxon>
        <taxon>Actinopterygii</taxon>
        <taxon>Neopterygii</taxon>
        <taxon>Teleostei</taxon>
        <taxon>Neoteleostei</taxon>
        <taxon>Acanthomorphata</taxon>
        <taxon>Eupercaria</taxon>
        <taxon>Perciformes</taxon>
        <taxon>Notothenioidei</taxon>
        <taxon>Bathydraconidae</taxon>
        <taxon>Gymnodraco</taxon>
    </lineage>
</organism>
<feature type="signal peptide" evidence="3">
    <location>
        <begin position="1"/>
        <end position="27"/>
    </location>
</feature>
<dbReference type="PANTHER" id="PTHR48483:SF1">
    <property type="entry name" value="INTERLEUKIN-12 RECEPTOR SUBUNIT BETA-1-RELATED"/>
    <property type="match status" value="1"/>
</dbReference>
<dbReference type="AlphaFoldDB" id="A0A6P8TXD4"/>
<evidence type="ECO:0000313" key="6">
    <source>
        <dbReference type="RefSeq" id="XP_034069021.1"/>
    </source>
</evidence>
<reference evidence="6" key="1">
    <citation type="submission" date="2025-08" db="UniProtKB">
        <authorList>
            <consortium name="RefSeq"/>
        </authorList>
    </citation>
    <scope>IDENTIFICATION</scope>
</reference>
<evidence type="ECO:0000313" key="5">
    <source>
        <dbReference type="Proteomes" id="UP000515161"/>
    </source>
</evidence>
<dbReference type="GeneID" id="117544246"/>
<keyword evidence="2" id="KW-0812">Transmembrane</keyword>
<feature type="region of interest" description="Disordered" evidence="1">
    <location>
        <begin position="569"/>
        <end position="638"/>
    </location>
</feature>
<dbReference type="SUPFAM" id="SSF49265">
    <property type="entry name" value="Fibronectin type III"/>
    <property type="match status" value="3"/>
</dbReference>
<keyword evidence="5" id="KW-1185">Reference proteome</keyword>
<evidence type="ECO:0000256" key="2">
    <source>
        <dbReference type="SAM" id="Phobius"/>
    </source>
</evidence>
<proteinExistence type="predicted"/>
<evidence type="ECO:0000256" key="3">
    <source>
        <dbReference type="SAM" id="SignalP"/>
    </source>
</evidence>
<dbReference type="OrthoDB" id="8945484at2759"/>
<feature type="domain" description="Fibronectin type-III" evidence="4">
    <location>
        <begin position="125"/>
        <end position="220"/>
    </location>
</feature>
<evidence type="ECO:0000259" key="4">
    <source>
        <dbReference type="PROSITE" id="PS50853"/>
    </source>
</evidence>
<name>A0A6P8TXD4_GYMAC</name>
<dbReference type="InterPro" id="IPR013783">
    <property type="entry name" value="Ig-like_fold"/>
</dbReference>
<dbReference type="PROSITE" id="PS50853">
    <property type="entry name" value="FN3"/>
    <property type="match status" value="2"/>
</dbReference>
<dbReference type="Gene3D" id="2.60.40.10">
    <property type="entry name" value="Immunoglobulins"/>
    <property type="match status" value="2"/>
</dbReference>
<protein>
    <submittedName>
        <fullName evidence="6">Interleukin-12 receptor subunit beta-1-like isoform X1</fullName>
    </submittedName>
</protein>
<accession>A0A6P8TXD4</accession>
<dbReference type="PANTHER" id="PTHR48483">
    <property type="entry name" value="INTERLEUKIN-27 SUBUNIT BETA"/>
    <property type="match status" value="1"/>
</dbReference>
<sequence>METLKHWSLHECIVVCLLFTTVGKGSACEAPSSPECFRRTAESPEYRCEWSMNKTTESDVTFDLYMNNVHRNKNAPKETWIIITKDELGIVEEEYDIWVEARIGNSSCASTKRPVVLSHTVKYEAPKHISMSWLQNNLSLNWTASEKHPAAAEILLRRDAHRTDSWKHITTNTTSDTSMHHVLVENLLKDTVYQVKIRHRSTKALNPLWSDWSPVVIVPAELEQKPEVTMNITLSNGTRKVALTWKKMPHAATYSLNDTQSSNGCTCKKIRDYPINTTETTYTTFVSYSAVKIFVNGRNAAGSSPPAILQIPAVPAAGLKICDNTSDLHERLKKKTYVELYELQDGDSRPENVTHLTAKSTKKERMDMKDYVRYLYFKHKCVGRKLQTVTMCIYYQKEDAPQREPQNFTAFSETHTSSNLSWKAIPSADQRGFLTHYSLCSVKDSSQDERKECHKISASVMKYRLGNLTQGTKYHVSLVGVTRVGEGPEATVTINTPPEKPVNVLWSLCLLILFFLLTTLCTCILKRIKENIFPAVPTPVIPDFIPFQPESQDFLERKEEVDEMTLLQLHPEGKSVPEDAEESAVLAGEWEEDTDEDEDNERWDSRMSGESSDEGLSPGSTGEALRSSREGEITDVEQLDNEIAMLIYKKGLVFHVKRDSL</sequence>
<dbReference type="InParanoid" id="A0A6P8TXD4"/>
<gene>
    <name evidence="6" type="primary">LOC117544246</name>
</gene>
<keyword evidence="2" id="KW-1133">Transmembrane helix</keyword>
<dbReference type="InterPro" id="IPR036116">
    <property type="entry name" value="FN3_sf"/>
</dbReference>
<keyword evidence="3" id="KW-0732">Signal</keyword>
<evidence type="ECO:0000256" key="1">
    <source>
        <dbReference type="SAM" id="MobiDB-lite"/>
    </source>
</evidence>
<keyword evidence="2" id="KW-0472">Membrane</keyword>